<sequence length="227" mass="24721">MASPTTAGKAFTAFYHGWLLNQEPIFHQLESSSSSVSAAVNDEHCSALVAAVMDHYQEYYTEKKKAAEEDVFVFFSSPWLSSFEQSFLWLSGLKPSTLFSAVDGGMLSEEQSCKMEMLRTETVKVEGVICNAMASVQETVAAAPVVGLLKTEAAGTVINGGNCSAALESLKLSVGRVMGSADDVLASTALKILEILEPKQAVKFLTAVMKFQREVRRWGLYKDSQRV</sequence>
<dbReference type="GO" id="GO:0043565">
    <property type="term" value="F:sequence-specific DNA binding"/>
    <property type="evidence" value="ECO:0007669"/>
    <property type="project" value="InterPro"/>
</dbReference>
<reference evidence="2" key="1">
    <citation type="submission" date="2022-07" db="EMBL/GenBank/DDBJ databases">
        <authorList>
            <person name="Macas J."/>
            <person name="Novak P."/>
            <person name="Neumann P."/>
        </authorList>
    </citation>
    <scope>NUCLEOTIDE SEQUENCE</scope>
</reference>
<feature type="domain" description="DOG1" evidence="1">
    <location>
        <begin position="8"/>
        <end position="225"/>
    </location>
</feature>
<accession>A0A9P0YGL8</accession>
<dbReference type="PROSITE" id="PS51806">
    <property type="entry name" value="DOG1"/>
    <property type="match status" value="1"/>
</dbReference>
<evidence type="ECO:0000259" key="1">
    <source>
        <dbReference type="PROSITE" id="PS51806"/>
    </source>
</evidence>
<gene>
    <name evidence="2" type="ORF">CEURO_LOCUS493</name>
</gene>
<dbReference type="Pfam" id="PF14144">
    <property type="entry name" value="DOG1"/>
    <property type="match status" value="1"/>
</dbReference>
<proteinExistence type="predicted"/>
<comment type="caution">
    <text evidence="2">The sequence shown here is derived from an EMBL/GenBank/DDBJ whole genome shotgun (WGS) entry which is preliminary data.</text>
</comment>
<dbReference type="AlphaFoldDB" id="A0A9P0YGL8"/>
<dbReference type="PANTHER" id="PTHR46354:SF1">
    <property type="entry name" value="PROTEIN RESPONSE TO ABA AND SALT 1-RELATED"/>
    <property type="match status" value="1"/>
</dbReference>
<dbReference type="Proteomes" id="UP001152484">
    <property type="component" value="Unassembled WGS sequence"/>
</dbReference>
<dbReference type="PANTHER" id="PTHR46354">
    <property type="entry name" value="DOG1 DOMAIN-CONTAINING PROTEIN"/>
    <property type="match status" value="1"/>
</dbReference>
<dbReference type="EMBL" id="CAMAPE010000002">
    <property type="protein sequence ID" value="CAH9053379.1"/>
    <property type="molecule type" value="Genomic_DNA"/>
</dbReference>
<dbReference type="GO" id="GO:0006351">
    <property type="term" value="P:DNA-templated transcription"/>
    <property type="evidence" value="ECO:0007669"/>
    <property type="project" value="InterPro"/>
</dbReference>
<evidence type="ECO:0000313" key="2">
    <source>
        <dbReference type="EMBL" id="CAH9053379.1"/>
    </source>
</evidence>
<evidence type="ECO:0000313" key="3">
    <source>
        <dbReference type="Proteomes" id="UP001152484"/>
    </source>
</evidence>
<name>A0A9P0YGL8_CUSEU</name>
<organism evidence="2 3">
    <name type="scientific">Cuscuta europaea</name>
    <name type="common">European dodder</name>
    <dbReference type="NCBI Taxonomy" id="41803"/>
    <lineage>
        <taxon>Eukaryota</taxon>
        <taxon>Viridiplantae</taxon>
        <taxon>Streptophyta</taxon>
        <taxon>Embryophyta</taxon>
        <taxon>Tracheophyta</taxon>
        <taxon>Spermatophyta</taxon>
        <taxon>Magnoliopsida</taxon>
        <taxon>eudicotyledons</taxon>
        <taxon>Gunneridae</taxon>
        <taxon>Pentapetalae</taxon>
        <taxon>asterids</taxon>
        <taxon>lamiids</taxon>
        <taxon>Solanales</taxon>
        <taxon>Convolvulaceae</taxon>
        <taxon>Cuscuteae</taxon>
        <taxon>Cuscuta</taxon>
        <taxon>Cuscuta subgen. Cuscuta</taxon>
    </lineage>
</organism>
<keyword evidence="3" id="KW-1185">Reference proteome</keyword>
<dbReference type="OrthoDB" id="1889475at2759"/>
<protein>
    <recommendedName>
        <fullName evidence="1">DOG1 domain-containing protein</fullName>
    </recommendedName>
</protein>
<dbReference type="InterPro" id="IPR051886">
    <property type="entry name" value="Seed_Dev/Stress_Resp_Reg"/>
</dbReference>
<dbReference type="InterPro" id="IPR025422">
    <property type="entry name" value="TGA_domain"/>
</dbReference>